<evidence type="ECO:0000313" key="2">
    <source>
        <dbReference type="EMBL" id="GAA1424882.1"/>
    </source>
</evidence>
<reference evidence="2 3" key="1">
    <citation type="journal article" date="2019" name="Int. J. Syst. Evol. Microbiol.">
        <title>The Global Catalogue of Microorganisms (GCM) 10K type strain sequencing project: providing services to taxonomists for standard genome sequencing and annotation.</title>
        <authorList>
            <consortium name="The Broad Institute Genomics Platform"/>
            <consortium name="The Broad Institute Genome Sequencing Center for Infectious Disease"/>
            <person name="Wu L."/>
            <person name="Ma J."/>
        </authorList>
    </citation>
    <scope>NUCLEOTIDE SEQUENCE [LARGE SCALE GENOMIC DNA]</scope>
    <source>
        <strain evidence="2 3">JCM 12398</strain>
    </source>
</reference>
<comment type="caution">
    <text evidence="2">The sequence shown here is derived from an EMBL/GenBank/DDBJ whole genome shotgun (WGS) entry which is preliminary data.</text>
</comment>
<keyword evidence="3" id="KW-1185">Reference proteome</keyword>
<organism evidence="2 3">
    <name type="scientific">Agrococcus citreus</name>
    <dbReference type="NCBI Taxonomy" id="84643"/>
    <lineage>
        <taxon>Bacteria</taxon>
        <taxon>Bacillati</taxon>
        <taxon>Actinomycetota</taxon>
        <taxon>Actinomycetes</taxon>
        <taxon>Micrococcales</taxon>
        <taxon>Microbacteriaceae</taxon>
        <taxon>Agrococcus</taxon>
    </lineage>
</organism>
<accession>A0ABN1YYV0</accession>
<feature type="transmembrane region" description="Helical" evidence="1">
    <location>
        <begin position="12"/>
        <end position="32"/>
    </location>
</feature>
<gene>
    <name evidence="2" type="ORF">GCM10009640_22110</name>
</gene>
<feature type="transmembrane region" description="Helical" evidence="1">
    <location>
        <begin position="73"/>
        <end position="99"/>
    </location>
</feature>
<dbReference type="EMBL" id="BAAAKK010000005">
    <property type="protein sequence ID" value="GAA1424882.1"/>
    <property type="molecule type" value="Genomic_DNA"/>
</dbReference>
<keyword evidence="1" id="KW-0812">Transmembrane</keyword>
<keyword evidence="1" id="KW-1133">Transmembrane helix</keyword>
<evidence type="ECO:0000313" key="3">
    <source>
        <dbReference type="Proteomes" id="UP001501266"/>
    </source>
</evidence>
<protein>
    <submittedName>
        <fullName evidence="2">Uncharacterized protein</fullName>
    </submittedName>
</protein>
<dbReference type="Proteomes" id="UP001501266">
    <property type="component" value="Unassembled WGS sequence"/>
</dbReference>
<proteinExistence type="predicted"/>
<keyword evidence="1" id="KW-0472">Membrane</keyword>
<evidence type="ECO:0000256" key="1">
    <source>
        <dbReference type="SAM" id="Phobius"/>
    </source>
</evidence>
<sequence length="105" mass="10574">MTARDDGAVPLLVPVAIALVIALTASLMWVWARYLAHRAYATPVALVVGVLAAVGIALLVASDGPDAQIPAAAGWAVLAASALALVGGWVALATVAPAATQRPRR</sequence>
<name>A0ABN1YYV0_9MICO</name>
<feature type="transmembrane region" description="Helical" evidence="1">
    <location>
        <begin position="39"/>
        <end position="61"/>
    </location>
</feature>